<name>A0AAD3CGU2_9STRA</name>
<keyword evidence="2" id="KW-1185">Reference proteome</keyword>
<dbReference type="EMBL" id="BLLK01000020">
    <property type="protein sequence ID" value="GFH44875.1"/>
    <property type="molecule type" value="Genomic_DNA"/>
</dbReference>
<evidence type="ECO:0000313" key="2">
    <source>
        <dbReference type="Proteomes" id="UP001054902"/>
    </source>
</evidence>
<proteinExistence type="predicted"/>
<protein>
    <submittedName>
        <fullName evidence="1">Uncharacterized protein</fullName>
    </submittedName>
</protein>
<evidence type="ECO:0000313" key="1">
    <source>
        <dbReference type="EMBL" id="GFH44875.1"/>
    </source>
</evidence>
<reference evidence="1 2" key="1">
    <citation type="journal article" date="2021" name="Sci. Rep.">
        <title>The genome of the diatom Chaetoceros tenuissimus carries an ancient integrated fragment of an extant virus.</title>
        <authorList>
            <person name="Hongo Y."/>
            <person name="Kimura K."/>
            <person name="Takaki Y."/>
            <person name="Yoshida Y."/>
            <person name="Baba S."/>
            <person name="Kobayashi G."/>
            <person name="Nagasaki K."/>
            <person name="Hano T."/>
            <person name="Tomaru Y."/>
        </authorList>
    </citation>
    <scope>NUCLEOTIDE SEQUENCE [LARGE SCALE GENOMIC DNA]</scope>
    <source>
        <strain evidence="1 2">NIES-3715</strain>
    </source>
</reference>
<dbReference type="AlphaFoldDB" id="A0AAD3CGU2"/>
<organism evidence="1 2">
    <name type="scientific">Chaetoceros tenuissimus</name>
    <dbReference type="NCBI Taxonomy" id="426638"/>
    <lineage>
        <taxon>Eukaryota</taxon>
        <taxon>Sar</taxon>
        <taxon>Stramenopiles</taxon>
        <taxon>Ochrophyta</taxon>
        <taxon>Bacillariophyta</taxon>
        <taxon>Coscinodiscophyceae</taxon>
        <taxon>Chaetocerotophycidae</taxon>
        <taxon>Chaetocerotales</taxon>
        <taxon>Chaetocerotaceae</taxon>
        <taxon>Chaetoceros</taxon>
    </lineage>
</organism>
<dbReference type="InterPro" id="IPR029058">
    <property type="entry name" value="AB_hydrolase_fold"/>
</dbReference>
<gene>
    <name evidence="1" type="ORF">CTEN210_01349</name>
</gene>
<accession>A0AAD3CGU2</accession>
<dbReference type="Proteomes" id="UP001054902">
    <property type="component" value="Unassembled WGS sequence"/>
</dbReference>
<sequence length="503" mass="57282">MSVSEESKGDSTNVLGVEILTAEKNEEHTTHSKVIFIFIHGAFTENDRYKPFLQSLQQACLKKGIEADIGYGTYTNHIPNLARTLEILSELNKSSNYDAKFVFGHSMGALVAIAAAYPSLYDGLIQIGCNFQSWFPGFSEPETVSLASYPKPVLTVLGEVDGFLKYFSVHQDLQDLDREIKKRGRDNLDLEKPIIILKDVNHMQVADNIVGEMISKTNRHDYESRLSLEEAHAKIAEVIASFVVITTLRPSKSLQNRDGDEFKVFAQACKDQFEQTQLSREMMERFQALSDDAFIASHAMDMQRSVANLKEKLEIVPNFHLTKHDFLYSKPVQLNSFPSSGQEIHIHYTAQDPIQWHKDLPKSVSQISPTFAIKAKSQASFLSSCTKEGKPSSLMELNQKTFEKVWNEYITEEERMKYQEKGRKLQFGEDIFVPSPPTWVDTPLKITHSDSVTIIQSPYTKTDLDNEQIPEKMRGMFYGKPMTAAQIYEWIVYDAYRKIPSED</sequence>
<dbReference type="Gene3D" id="3.40.50.1820">
    <property type="entry name" value="alpha/beta hydrolase"/>
    <property type="match status" value="1"/>
</dbReference>
<comment type="caution">
    <text evidence="1">The sequence shown here is derived from an EMBL/GenBank/DDBJ whole genome shotgun (WGS) entry which is preliminary data.</text>
</comment>
<dbReference type="SUPFAM" id="SSF53474">
    <property type="entry name" value="alpha/beta-Hydrolases"/>
    <property type="match status" value="1"/>
</dbReference>